<dbReference type="CDD" id="cd01310">
    <property type="entry name" value="TatD_DNAse"/>
    <property type="match status" value="1"/>
</dbReference>
<evidence type="ECO:0000256" key="2">
    <source>
        <dbReference type="ARBA" id="ARBA00022801"/>
    </source>
</evidence>
<feature type="binding site" evidence="3">
    <location>
        <position position="223"/>
    </location>
    <ligand>
        <name>a divalent metal cation</name>
        <dbReference type="ChEBI" id="CHEBI:60240"/>
        <label>1</label>
    </ligand>
</feature>
<organism evidence="4 5">
    <name type="scientific">Tepidimonas sediminis</name>
    <dbReference type="NCBI Taxonomy" id="2588941"/>
    <lineage>
        <taxon>Bacteria</taxon>
        <taxon>Pseudomonadati</taxon>
        <taxon>Pseudomonadota</taxon>
        <taxon>Betaproteobacteria</taxon>
        <taxon>Burkholderiales</taxon>
        <taxon>Tepidimonas</taxon>
    </lineage>
</organism>
<dbReference type="PANTHER" id="PTHR46124:SF2">
    <property type="entry name" value="D-AMINOACYL-TRNA DEACYLASE"/>
    <property type="match status" value="1"/>
</dbReference>
<dbReference type="InterPro" id="IPR032466">
    <property type="entry name" value="Metal_Hydrolase"/>
</dbReference>
<evidence type="ECO:0000313" key="4">
    <source>
        <dbReference type="EMBL" id="TSE25017.1"/>
    </source>
</evidence>
<dbReference type="GO" id="GO:0046872">
    <property type="term" value="F:metal ion binding"/>
    <property type="evidence" value="ECO:0007669"/>
    <property type="project" value="UniProtKB-KW"/>
</dbReference>
<evidence type="ECO:0000256" key="3">
    <source>
        <dbReference type="PIRSR" id="PIRSR005902-1"/>
    </source>
</evidence>
<feature type="binding site" evidence="3">
    <location>
        <position position="16"/>
    </location>
    <ligand>
        <name>a divalent metal cation</name>
        <dbReference type="ChEBI" id="CHEBI:60240"/>
        <label>1</label>
    </ligand>
</feature>
<dbReference type="Pfam" id="PF01026">
    <property type="entry name" value="TatD_DNase"/>
    <property type="match status" value="1"/>
</dbReference>
<feature type="binding site" evidence="3">
    <location>
        <position position="105"/>
    </location>
    <ligand>
        <name>a divalent metal cation</name>
        <dbReference type="ChEBI" id="CHEBI:60240"/>
        <label>1</label>
    </ligand>
</feature>
<dbReference type="EMBL" id="VJND01000009">
    <property type="protein sequence ID" value="TSE25017.1"/>
    <property type="molecule type" value="Genomic_DNA"/>
</dbReference>
<keyword evidence="5" id="KW-1185">Reference proteome</keyword>
<dbReference type="SUPFAM" id="SSF51556">
    <property type="entry name" value="Metallo-dependent hydrolases"/>
    <property type="match status" value="1"/>
</dbReference>
<sequence>MAGLPDNACPMWIDTHCHLDAPEFGAEAAAERERARAAGVAWCVLPAVRAADFARVRALAHELGDVYALGIHPLCVAEADEADLAALQEALERWAGDPRLVAVGEIGLDFLEPELAAEPLRGKQLAFLRAQLELAQRHGLPVILHVRRSVDAVTAALRALARAGRTVGGGIAHAFNGSLQQAQALLALGCRLGFGGAATFDTAQRLRRLVTGLPLQALVLETDAPDIPPQWLYVPAAERAAGRPMPRNTPTELPRIGATLAALRGLQPAELARATAANAAQALPRLGALIAAEGGR</sequence>
<accession>A0A554WN64</accession>
<protein>
    <submittedName>
        <fullName evidence="4">Putative metal-dependent hydrolase YjjV</fullName>
        <ecNumber evidence="4">3.1.-.-</ecNumber>
    </submittedName>
</protein>
<feature type="binding site" evidence="3">
    <location>
        <position position="145"/>
    </location>
    <ligand>
        <name>a divalent metal cation</name>
        <dbReference type="ChEBI" id="CHEBI:60240"/>
        <label>2</label>
    </ligand>
</feature>
<dbReference type="Proteomes" id="UP000320225">
    <property type="component" value="Unassembled WGS sequence"/>
</dbReference>
<proteinExistence type="inferred from homology"/>
<name>A0A554WN64_9BURK</name>
<dbReference type="EC" id="3.1.-.-" evidence="4"/>
<dbReference type="InterPro" id="IPR001130">
    <property type="entry name" value="TatD-like"/>
</dbReference>
<dbReference type="AlphaFoldDB" id="A0A554WN64"/>
<dbReference type="Gene3D" id="3.20.20.140">
    <property type="entry name" value="Metal-dependent hydrolases"/>
    <property type="match status" value="1"/>
</dbReference>
<reference evidence="4 5" key="1">
    <citation type="submission" date="2019-07" db="EMBL/GenBank/DDBJ databases">
        <title>Tepidimonas sediminis YIM 72259 draft genome.</title>
        <authorList>
            <person name="Da Costa M.S."/>
            <person name="Froufe H.J.C."/>
            <person name="Egas C."/>
            <person name="Albuquerque L."/>
        </authorList>
    </citation>
    <scope>NUCLEOTIDE SEQUENCE [LARGE SCALE GENOMIC DNA]</scope>
    <source>
        <strain evidence="4 5">YIM 72259</strain>
    </source>
</reference>
<comment type="similarity">
    <text evidence="1">Belongs to the metallo-dependent hydrolases superfamily. TatD-type hydrolase family.</text>
</comment>
<dbReference type="PANTHER" id="PTHR46124">
    <property type="entry name" value="D-AMINOACYL-TRNA DEACYLASE"/>
    <property type="match status" value="1"/>
</dbReference>
<dbReference type="PROSITE" id="PS01091">
    <property type="entry name" value="TATD_3"/>
    <property type="match status" value="1"/>
</dbReference>
<feature type="binding site" evidence="3">
    <location>
        <position position="173"/>
    </location>
    <ligand>
        <name>a divalent metal cation</name>
        <dbReference type="ChEBI" id="CHEBI:60240"/>
        <label>2</label>
    </ligand>
</feature>
<dbReference type="GO" id="GO:0016788">
    <property type="term" value="F:hydrolase activity, acting on ester bonds"/>
    <property type="evidence" value="ECO:0007669"/>
    <property type="project" value="InterPro"/>
</dbReference>
<keyword evidence="2 4" id="KW-0378">Hydrolase</keyword>
<feature type="binding site" evidence="3">
    <location>
        <position position="18"/>
    </location>
    <ligand>
        <name>a divalent metal cation</name>
        <dbReference type="ChEBI" id="CHEBI:60240"/>
        <label>1</label>
    </ligand>
</feature>
<comment type="caution">
    <text evidence="4">The sequence shown here is derived from an EMBL/GenBank/DDBJ whole genome shotgun (WGS) entry which is preliminary data.</text>
</comment>
<gene>
    <name evidence="4" type="primary">yjjV</name>
    <name evidence="4" type="ORF">Tsedi_01586</name>
</gene>
<evidence type="ECO:0000313" key="5">
    <source>
        <dbReference type="Proteomes" id="UP000320225"/>
    </source>
</evidence>
<evidence type="ECO:0000256" key="1">
    <source>
        <dbReference type="ARBA" id="ARBA00009275"/>
    </source>
</evidence>
<keyword evidence="3" id="KW-0479">Metal-binding</keyword>
<dbReference type="PIRSF" id="PIRSF005902">
    <property type="entry name" value="DNase_TatD"/>
    <property type="match status" value="1"/>
</dbReference>
<dbReference type="InterPro" id="IPR018228">
    <property type="entry name" value="DNase_TatD-rel_CS"/>
</dbReference>